<evidence type="ECO:0008006" key="3">
    <source>
        <dbReference type="Google" id="ProtNLM"/>
    </source>
</evidence>
<accession>A0A8S3TQI8</accession>
<evidence type="ECO:0000313" key="2">
    <source>
        <dbReference type="Proteomes" id="UP000683360"/>
    </source>
</evidence>
<dbReference type="Gene3D" id="1.10.533.10">
    <property type="entry name" value="Death Domain, Fas"/>
    <property type="match status" value="1"/>
</dbReference>
<evidence type="ECO:0000313" key="1">
    <source>
        <dbReference type="EMBL" id="CAG2232007.1"/>
    </source>
</evidence>
<comment type="caution">
    <text evidence="1">The sequence shown here is derived from an EMBL/GenBank/DDBJ whole genome shotgun (WGS) entry which is preliminary data.</text>
</comment>
<dbReference type="Proteomes" id="UP000683360">
    <property type="component" value="Unassembled WGS sequence"/>
</dbReference>
<gene>
    <name evidence="1" type="ORF">MEDL_44711</name>
</gene>
<dbReference type="EMBL" id="CAJPWZ010002162">
    <property type="protein sequence ID" value="CAG2232007.1"/>
    <property type="molecule type" value="Genomic_DNA"/>
</dbReference>
<dbReference type="InterPro" id="IPR011029">
    <property type="entry name" value="DEATH-like_dom_sf"/>
</dbReference>
<protein>
    <recommendedName>
        <fullName evidence="3">Death domain-containing protein</fullName>
    </recommendedName>
</protein>
<dbReference type="AlphaFoldDB" id="A0A8S3TQI8"/>
<sequence length="205" mass="23632">MISLYYDNVCSEDIKVITNLREHVKIVMSEKDHDEQDAVGLLEVVFSFDEKDSELGNRENCTTTCTKEARITISNVLKTAAHKRILNINSSEEHVLIQHSLSDDALSQIPSDIELLRFSTNCVSNQMHELVSYLEMSRKWDSITHNYPNDIEVAKYLVLSKWKEIKDQSNFKALAEALTKMDISTHFLCQVSLYYLKHDDIFLKA</sequence>
<proteinExistence type="predicted"/>
<keyword evidence="2" id="KW-1185">Reference proteome</keyword>
<name>A0A8S3TQI8_MYTED</name>
<reference evidence="1" key="1">
    <citation type="submission" date="2021-03" db="EMBL/GenBank/DDBJ databases">
        <authorList>
            <person name="Bekaert M."/>
        </authorList>
    </citation>
    <scope>NUCLEOTIDE SEQUENCE</scope>
</reference>
<organism evidence="1 2">
    <name type="scientific">Mytilus edulis</name>
    <name type="common">Blue mussel</name>
    <dbReference type="NCBI Taxonomy" id="6550"/>
    <lineage>
        <taxon>Eukaryota</taxon>
        <taxon>Metazoa</taxon>
        <taxon>Spiralia</taxon>
        <taxon>Lophotrochozoa</taxon>
        <taxon>Mollusca</taxon>
        <taxon>Bivalvia</taxon>
        <taxon>Autobranchia</taxon>
        <taxon>Pteriomorphia</taxon>
        <taxon>Mytilida</taxon>
        <taxon>Mytiloidea</taxon>
        <taxon>Mytilidae</taxon>
        <taxon>Mytilinae</taxon>
        <taxon>Mytilus</taxon>
    </lineage>
</organism>